<dbReference type="GO" id="GO:0005737">
    <property type="term" value="C:cytoplasm"/>
    <property type="evidence" value="ECO:0007669"/>
    <property type="project" value="UniProtKB-SubCell"/>
</dbReference>
<dbReference type="CDD" id="cd00808">
    <property type="entry name" value="GluRS_core"/>
    <property type="match status" value="1"/>
</dbReference>
<keyword evidence="7" id="KW-0963">Cytoplasm</keyword>
<comment type="subunit">
    <text evidence="7">Monomer.</text>
</comment>
<comment type="catalytic activity">
    <reaction evidence="7">
        <text>tRNA(Glu) + L-glutamate + ATP = L-glutamyl-tRNA(Glu) + AMP + diphosphate</text>
        <dbReference type="Rhea" id="RHEA:23540"/>
        <dbReference type="Rhea" id="RHEA-COMP:9663"/>
        <dbReference type="Rhea" id="RHEA-COMP:9680"/>
        <dbReference type="ChEBI" id="CHEBI:29985"/>
        <dbReference type="ChEBI" id="CHEBI:30616"/>
        <dbReference type="ChEBI" id="CHEBI:33019"/>
        <dbReference type="ChEBI" id="CHEBI:78442"/>
        <dbReference type="ChEBI" id="CHEBI:78520"/>
        <dbReference type="ChEBI" id="CHEBI:456215"/>
        <dbReference type="EC" id="6.1.1.17"/>
    </reaction>
</comment>
<organism evidence="10 11">
    <name type="scientific">Candidatus Collierbacteria bacterium CG_4_9_14_3_um_filter_43_16</name>
    <dbReference type="NCBI Taxonomy" id="1974532"/>
    <lineage>
        <taxon>Bacteria</taxon>
        <taxon>Candidatus Collieribacteriota</taxon>
    </lineage>
</organism>
<dbReference type="InterPro" id="IPR020751">
    <property type="entry name" value="aa-tRNA-synth_I_codon-bd_sub2"/>
</dbReference>
<protein>
    <recommendedName>
        <fullName evidence="7">Glutamate--tRNA ligase</fullName>
        <ecNumber evidence="7">6.1.1.17</ecNumber>
    </recommendedName>
    <alternativeName>
        <fullName evidence="7">Glutamyl-tRNA synthetase</fullName>
        <shortName evidence="7">GluRS</shortName>
    </alternativeName>
</protein>
<dbReference type="InterPro" id="IPR014729">
    <property type="entry name" value="Rossmann-like_a/b/a_fold"/>
</dbReference>
<dbReference type="SUPFAM" id="SSF48163">
    <property type="entry name" value="An anticodon-binding domain of class I aminoacyl-tRNA synthetases"/>
    <property type="match status" value="1"/>
</dbReference>
<keyword evidence="5 7" id="KW-0648">Protein biosynthesis</keyword>
<comment type="similarity">
    <text evidence="1 7">Belongs to the class-I aminoacyl-tRNA synthetase family. Glutamate--tRNA ligase type 1 subfamily.</text>
</comment>
<dbReference type="PANTHER" id="PTHR43311:SF2">
    <property type="entry name" value="GLUTAMATE--TRNA LIGASE, MITOCHONDRIAL-RELATED"/>
    <property type="match status" value="1"/>
</dbReference>
<dbReference type="FunFam" id="3.40.50.620:FF:000045">
    <property type="entry name" value="Glutamate--tRNA ligase, mitochondrial"/>
    <property type="match status" value="1"/>
</dbReference>
<comment type="function">
    <text evidence="7">Catalyzes the attachment of glutamate to tRNA(Glu) in a two-step reaction: glutamate is first activated by ATP to form Glu-AMP and then transferred to the acceptor end of tRNA(Glu).</text>
</comment>
<feature type="domain" description="Glutamyl/glutaminyl-tRNA synthetase class Ib catalytic" evidence="8">
    <location>
        <begin position="40"/>
        <end position="351"/>
    </location>
</feature>
<dbReference type="GO" id="GO:0006424">
    <property type="term" value="P:glutamyl-tRNA aminoacylation"/>
    <property type="evidence" value="ECO:0007669"/>
    <property type="project" value="UniProtKB-UniRule"/>
</dbReference>
<dbReference type="Gene3D" id="1.10.10.350">
    <property type="match status" value="1"/>
</dbReference>
<keyword evidence="6 7" id="KW-0030">Aminoacyl-tRNA synthetase</keyword>
<keyword evidence="2 7" id="KW-0436">Ligase</keyword>
<dbReference type="AlphaFoldDB" id="A0A2M8BV10"/>
<dbReference type="Proteomes" id="UP000231196">
    <property type="component" value="Unassembled WGS sequence"/>
</dbReference>
<dbReference type="EC" id="6.1.1.17" evidence="7"/>
<evidence type="ECO:0000256" key="4">
    <source>
        <dbReference type="ARBA" id="ARBA00022840"/>
    </source>
</evidence>
<comment type="caution">
    <text evidence="7">Lacks conserved residue(s) required for the propagation of feature annotation.</text>
</comment>
<dbReference type="PROSITE" id="PS00178">
    <property type="entry name" value="AA_TRNA_LIGASE_I"/>
    <property type="match status" value="1"/>
</dbReference>
<dbReference type="InterPro" id="IPR049940">
    <property type="entry name" value="GluQ/Sye"/>
</dbReference>
<evidence type="ECO:0000256" key="5">
    <source>
        <dbReference type="ARBA" id="ARBA00022917"/>
    </source>
</evidence>
<dbReference type="GO" id="GO:0005524">
    <property type="term" value="F:ATP binding"/>
    <property type="evidence" value="ECO:0007669"/>
    <property type="project" value="UniProtKB-UniRule"/>
</dbReference>
<feature type="binding site" evidence="7">
    <location>
        <position position="286"/>
    </location>
    <ligand>
        <name>ATP</name>
        <dbReference type="ChEBI" id="CHEBI:30616"/>
    </ligand>
</feature>
<dbReference type="Pfam" id="PF19269">
    <property type="entry name" value="Anticodon_2"/>
    <property type="match status" value="1"/>
</dbReference>
<sequence>MIPMNPIPPHLIAFLATTEASVSVAIVFIKYTIHMADTHVRTRNAPSPTGVPHVGNTRTALFDYLLAKKYGGEFILRIEDTDQDRFVPGSIEKIYQIHDLLGLARDEDSVVGGPFGPYIQSQRLEIYQKYASLLVDIDAAYPCFCSEERLKSLHEKDQFAKYDRLCRKLTTEEAQRKITAGEPYVLRVKLPETGFTIWHDLVQGKLSLPNNECDDKVIMKTSGIPTYHLAVVVDDHLMKISYVLRGVEWMASTPVHLFLYEALDWEPPTFAHVPLLLGPDKSKLSKRHGAKSVLEYADDGYLPEAINNFLFYLGFSYKDNSELLTLNQMVEIFDEHKIQRQNAIFDIQRLNYLNSQWIKKIPTEDLFLRLNTFIPADWNDEKVKQILTLVKERMFTLRDFAPAAEYFFAAPAVDPQSVLDQSGHTEKETVVWFETAKSIIKGVSDFNSTVLHEELVKAQVTSGFTPQEAFMSLRVAISGRSVTPPLFDCLVILGKEETLKRLSSIFS</sequence>
<dbReference type="InterPro" id="IPR033910">
    <property type="entry name" value="GluRS_core"/>
</dbReference>
<evidence type="ECO:0000259" key="9">
    <source>
        <dbReference type="Pfam" id="PF19269"/>
    </source>
</evidence>
<dbReference type="InterPro" id="IPR020058">
    <property type="entry name" value="Glu/Gln-tRNA-synth_Ib_cat-dom"/>
</dbReference>
<dbReference type="InterPro" id="IPR004527">
    <property type="entry name" value="Glu-tRNA-ligase_bac/mito"/>
</dbReference>
<dbReference type="SUPFAM" id="SSF52374">
    <property type="entry name" value="Nucleotidylyl transferase"/>
    <property type="match status" value="1"/>
</dbReference>
<comment type="caution">
    <text evidence="10">The sequence shown here is derived from an EMBL/GenBank/DDBJ whole genome shotgun (WGS) entry which is preliminary data.</text>
</comment>
<dbReference type="InterPro" id="IPR008925">
    <property type="entry name" value="aa_tRNA-synth_I_cd-bd_sf"/>
</dbReference>
<dbReference type="Pfam" id="PF00749">
    <property type="entry name" value="tRNA-synt_1c"/>
    <property type="match status" value="1"/>
</dbReference>
<keyword evidence="3 7" id="KW-0547">Nucleotide-binding</keyword>
<dbReference type="InterPro" id="IPR001412">
    <property type="entry name" value="aa-tRNA-synth_I_CS"/>
</dbReference>
<feature type="short sequence motif" description="'HIGH' region" evidence="7">
    <location>
        <begin position="46"/>
        <end position="56"/>
    </location>
</feature>
<dbReference type="GO" id="GO:0008270">
    <property type="term" value="F:zinc ion binding"/>
    <property type="evidence" value="ECO:0007669"/>
    <property type="project" value="InterPro"/>
</dbReference>
<evidence type="ECO:0000259" key="8">
    <source>
        <dbReference type="Pfam" id="PF00749"/>
    </source>
</evidence>
<evidence type="ECO:0000313" key="10">
    <source>
        <dbReference type="EMBL" id="PJB47690.1"/>
    </source>
</evidence>
<accession>A0A2M8BV10</accession>
<reference evidence="11" key="1">
    <citation type="submission" date="2017-09" db="EMBL/GenBank/DDBJ databases">
        <title>Depth-based differentiation of microbial function through sediment-hosted aquifers and enrichment of novel symbionts in the deep terrestrial subsurface.</title>
        <authorList>
            <person name="Probst A.J."/>
            <person name="Ladd B."/>
            <person name="Jarett J.K."/>
            <person name="Geller-Mcgrath D.E."/>
            <person name="Sieber C.M.K."/>
            <person name="Emerson J.B."/>
            <person name="Anantharaman K."/>
            <person name="Thomas B.C."/>
            <person name="Malmstrom R."/>
            <person name="Stieglmeier M."/>
            <person name="Klingl A."/>
            <person name="Woyke T."/>
            <person name="Ryan C.M."/>
            <person name="Banfield J.F."/>
        </authorList>
    </citation>
    <scope>NUCLEOTIDE SEQUENCE [LARGE SCALE GENOMIC DNA]</scope>
</reference>
<dbReference type="PANTHER" id="PTHR43311">
    <property type="entry name" value="GLUTAMATE--TRNA LIGASE"/>
    <property type="match status" value="1"/>
</dbReference>
<dbReference type="GO" id="GO:0004818">
    <property type="term" value="F:glutamate-tRNA ligase activity"/>
    <property type="evidence" value="ECO:0007669"/>
    <property type="project" value="UniProtKB-UniRule"/>
</dbReference>
<comment type="subcellular location">
    <subcellularLocation>
        <location evidence="7">Cytoplasm</location>
    </subcellularLocation>
</comment>
<proteinExistence type="inferred from homology"/>
<feature type="short sequence motif" description="'KMSKS' region" evidence="7">
    <location>
        <begin position="283"/>
        <end position="287"/>
    </location>
</feature>
<dbReference type="PRINTS" id="PR00987">
    <property type="entry name" value="TRNASYNTHGLU"/>
</dbReference>
<dbReference type="HAMAP" id="MF_00022">
    <property type="entry name" value="Glu_tRNA_synth_type1"/>
    <property type="match status" value="1"/>
</dbReference>
<dbReference type="GO" id="GO:0000049">
    <property type="term" value="F:tRNA binding"/>
    <property type="evidence" value="ECO:0007669"/>
    <property type="project" value="InterPro"/>
</dbReference>
<dbReference type="InterPro" id="IPR000924">
    <property type="entry name" value="Glu/Gln-tRNA-synth"/>
</dbReference>
<evidence type="ECO:0000256" key="6">
    <source>
        <dbReference type="ARBA" id="ARBA00023146"/>
    </source>
</evidence>
<keyword evidence="4 7" id="KW-0067">ATP-binding</keyword>
<name>A0A2M8BV10_9BACT</name>
<evidence type="ECO:0000256" key="1">
    <source>
        <dbReference type="ARBA" id="ARBA00007894"/>
    </source>
</evidence>
<dbReference type="NCBIfam" id="TIGR00464">
    <property type="entry name" value="gltX_bact"/>
    <property type="match status" value="1"/>
</dbReference>
<dbReference type="EMBL" id="PFUC01000061">
    <property type="protein sequence ID" value="PJB47690.1"/>
    <property type="molecule type" value="Genomic_DNA"/>
</dbReference>
<evidence type="ECO:0000313" key="11">
    <source>
        <dbReference type="Proteomes" id="UP000231196"/>
    </source>
</evidence>
<dbReference type="InterPro" id="IPR045462">
    <property type="entry name" value="aa-tRNA-synth_I_cd-bd"/>
</dbReference>
<evidence type="ECO:0000256" key="2">
    <source>
        <dbReference type="ARBA" id="ARBA00022598"/>
    </source>
</evidence>
<dbReference type="Gene3D" id="3.40.50.620">
    <property type="entry name" value="HUPs"/>
    <property type="match status" value="1"/>
</dbReference>
<feature type="domain" description="Aminoacyl-tRNA synthetase class I anticodon-binding" evidence="9">
    <location>
        <begin position="374"/>
        <end position="504"/>
    </location>
</feature>
<evidence type="ECO:0000256" key="7">
    <source>
        <dbReference type="HAMAP-Rule" id="MF_00022"/>
    </source>
</evidence>
<evidence type="ECO:0000256" key="3">
    <source>
        <dbReference type="ARBA" id="ARBA00022741"/>
    </source>
</evidence>
<gene>
    <name evidence="7" type="primary">gltX</name>
    <name evidence="10" type="ORF">CO104_03080</name>
</gene>